<sequence length="365" mass="39592">MAPSKDADGLATLQATIASITALIQSFQNALQSPASPHADIQDPPNPLALLSDASKILKAQTTKLSLLILNKPFTPSAITFILNSLSNGCLPGLVSALELCPAAQYSRLLHQHIRSSLLRIMMELLNLIESIPQDGHGIEEMGRGILASTGVLWQECDKMVDLASTGLVKMANQKVEESHGLLKDAVEELEAWDPDEEDMDSDTDSVSSSKQNLTPVPAHDDSTLASTFEHLSLSPAAALRKRTLVTLRTVRVLYPALKKRRISTFPNISSSSTLDALPTPSQIRALDSLADHTQSFTESADEVAGALYEGDEEKVKRRLETLRGAAEGCAMAVKRGWKDEEDDFTGWAEKWVARLKEVGGELQS</sequence>
<comment type="caution">
    <text evidence="3">The sequence shown here is derived from an EMBL/GenBank/DDBJ whole genome shotgun (WGS) entry which is preliminary data.</text>
</comment>
<evidence type="ECO:0000256" key="1">
    <source>
        <dbReference type="SAM" id="MobiDB-lite"/>
    </source>
</evidence>
<evidence type="ECO:0000313" key="3">
    <source>
        <dbReference type="EMBL" id="KAL2054938.1"/>
    </source>
</evidence>
<dbReference type="EMBL" id="JBHFEH010000013">
    <property type="protein sequence ID" value="KAL2054938.1"/>
    <property type="molecule type" value="Genomic_DNA"/>
</dbReference>
<dbReference type="PANTHER" id="PTHR15492">
    <property type="entry name" value="CYCLIN D1-BINDING PROTEIN 1"/>
    <property type="match status" value="1"/>
</dbReference>
<feature type="domain" description="Cyclin-D1-binding protein 1-like N-terminal" evidence="2">
    <location>
        <begin position="51"/>
        <end position="195"/>
    </location>
</feature>
<protein>
    <recommendedName>
        <fullName evidence="2">Cyclin-D1-binding protein 1-like N-terminal domain-containing protein</fullName>
    </recommendedName>
</protein>
<dbReference type="Pfam" id="PF13324">
    <property type="entry name" value="GCIP_N"/>
    <property type="match status" value="1"/>
</dbReference>
<evidence type="ECO:0000313" key="4">
    <source>
        <dbReference type="Proteomes" id="UP001590951"/>
    </source>
</evidence>
<organism evidence="3 4">
    <name type="scientific">Lepraria finkii</name>
    <dbReference type="NCBI Taxonomy" id="1340010"/>
    <lineage>
        <taxon>Eukaryota</taxon>
        <taxon>Fungi</taxon>
        <taxon>Dikarya</taxon>
        <taxon>Ascomycota</taxon>
        <taxon>Pezizomycotina</taxon>
        <taxon>Lecanoromycetes</taxon>
        <taxon>OSLEUM clade</taxon>
        <taxon>Lecanoromycetidae</taxon>
        <taxon>Lecanorales</taxon>
        <taxon>Lecanorineae</taxon>
        <taxon>Stereocaulaceae</taxon>
        <taxon>Lepraria</taxon>
    </lineage>
</organism>
<gene>
    <name evidence="3" type="ORF">ABVK25_004760</name>
</gene>
<dbReference type="Gene3D" id="1.20.1410.10">
    <property type="entry name" value="I/LWEQ domain"/>
    <property type="match status" value="1"/>
</dbReference>
<evidence type="ECO:0000259" key="2">
    <source>
        <dbReference type="Pfam" id="PF13324"/>
    </source>
</evidence>
<dbReference type="InterPro" id="IPR026907">
    <property type="entry name" value="GCIP-like"/>
</dbReference>
<feature type="compositionally biased region" description="Acidic residues" evidence="1">
    <location>
        <begin position="195"/>
        <end position="204"/>
    </location>
</feature>
<proteinExistence type="predicted"/>
<dbReference type="PANTHER" id="PTHR15492:SF1">
    <property type="entry name" value="CYCLIN-D1-BINDING PROTEIN 1"/>
    <property type="match status" value="1"/>
</dbReference>
<name>A0ABR4BG89_9LECA</name>
<dbReference type="InterPro" id="IPR049317">
    <property type="entry name" value="GCIP-like_N"/>
</dbReference>
<accession>A0ABR4BG89</accession>
<reference evidence="3 4" key="1">
    <citation type="submission" date="2024-09" db="EMBL/GenBank/DDBJ databases">
        <title>Rethinking Asexuality: The Enigmatic Case of Functional Sexual Genes in Lepraria (Stereocaulaceae).</title>
        <authorList>
            <person name="Doellman M."/>
            <person name="Sun Y."/>
            <person name="Barcenas-Pena A."/>
            <person name="Lumbsch H.T."/>
            <person name="Grewe F."/>
        </authorList>
    </citation>
    <scope>NUCLEOTIDE SEQUENCE [LARGE SCALE GENOMIC DNA]</scope>
    <source>
        <strain evidence="3 4">Grewe 0041</strain>
    </source>
</reference>
<dbReference type="Proteomes" id="UP001590951">
    <property type="component" value="Unassembled WGS sequence"/>
</dbReference>
<feature type="region of interest" description="Disordered" evidence="1">
    <location>
        <begin position="195"/>
        <end position="220"/>
    </location>
</feature>
<keyword evidence="4" id="KW-1185">Reference proteome</keyword>